<dbReference type="Pfam" id="PF13558">
    <property type="entry name" value="SbcC_Walker_B"/>
    <property type="match status" value="1"/>
</dbReference>
<feature type="coiled-coil region" evidence="1">
    <location>
        <begin position="250"/>
        <end position="277"/>
    </location>
</feature>
<sequence length="1381" mass="149564">MTAALPAPRHPSPATVGAGPDLPRPGRSRWQPLRTGLVDLFLYDTEEFHFKDGRLLLRGNNGTGKSKVLALTLPFLLDGDLSARRVEPDADPGKRMEWNLLLGGEHPHPERLGYTWIEFGRRDETTGEEHFRTLACGLKAVSGRGIVRHWFVVTDQRAGQGLAFLDATGTPLSRDRIAEAVTGHGMVYDQAGAYRRAVDEALFGLGEQRYAALVDLLIQLRQPQLSKRPNEAALSKALTEALPPMDQAVIADVAEAFRSLDEEKEELRSAAEAEKAASAFLDHYRRYARIASRRRARLPRTEHARYESLQRELSEARTDRTRADEERAEAEERLAALEETEARLKAQDAALREGPEMRSARELEQAARHARNTADARDRAEGDRLQAEHVLTRARNRLTAAENRLDAAGHQAGKALAKVRDAATDARVELPEDREPDRDAVAAAADRRRRTLDHVQELADAADRAAADRLAASRRLDEAESDLAHTQEDHALAHGAVQTTSRDLLGAVRERAAGWTELAYPDPVGLLDELQEWTEHLNGPYPAREAAVLAHRTRSGELAARTAEVTQQQGELSGRRRTAEAELGVLESGGRRGPRPPYTRTPGVRDGVPGAPLWRLVDFRETVPEQDRAGIEAALEASGLLDAWVRPDGTALGADGHDILLAPPHGRLLTTALDDVLRPAVDGGDAAAAAVGEETVARLLAAIGYGPHDTAPHTDTWVHADGRFRTGALTGRWAKPAAEYIGEGAREEARRARIAVLRTELAGLATEEAAVTAEAQTVAARRRTLDSELAAVPDDAPLRQAHAMLESAAQQTGRATRRRNERAADLTEATGRAEQATAELARTTADLGLPADGPGLAAVRQALSALDVALASLWPALRERTEAARTVEQERGDAAQAAERAAELALRAEEAGHDAAAADERHTTLRSTVGAAVAELERRLAETATALAANAAGRKSTQQAHTEAVERGGKAGGRIEQLDRDIAESVAARATAIAALQRFTGTGLLTVALPGTDLPPNDAGPWSATAAVALARAVEADLAATDDSEAAWERVQKRLGEELKTLQDALSRHGHSAAARMVEDGMVVDIVYQGRARAVPELADALAVEVGELSRILSSHEREILETHLITEVAGTLQELIGAAERQVAAMNDELEQRPTSTGMKLRLVWRPSRKAPAGLAQARARLRQSADAWTPEDRAAVGEFLEAQITARQSEDASGSWLEHLTAALDYRTWHEFGIERHQQGRWVPATGPASGGERVLAVCVPLFAAASSHYATAGNPHAPRLVTLDEAFAGVDDDSRAKCLGLLHAFDLDVVMTSEREWACYPQVPGIAIAQLSRIDEVAAVLVTRWEWDGTTRTRTVDPEQPDTEHAPAEQEFEEQKAL</sequence>
<dbReference type="InterPro" id="IPR013496">
    <property type="entry name" value="CHP02680"/>
</dbReference>
<feature type="coiled-coil region" evidence="1">
    <location>
        <begin position="384"/>
        <end position="411"/>
    </location>
</feature>
<gene>
    <name evidence="3" type="ORF">SAMN05216252_116109</name>
</gene>
<proteinExistence type="predicted"/>
<feature type="coiled-coil region" evidence="1">
    <location>
        <begin position="462"/>
        <end position="489"/>
    </location>
</feature>
<feature type="region of interest" description="Disordered" evidence="2">
    <location>
        <begin position="308"/>
        <end position="331"/>
    </location>
</feature>
<feature type="region of interest" description="Disordered" evidence="2">
    <location>
        <begin position="951"/>
        <end position="972"/>
    </location>
</feature>
<dbReference type="Proteomes" id="UP000198280">
    <property type="component" value="Unassembled WGS sequence"/>
</dbReference>
<evidence type="ECO:0000313" key="3">
    <source>
        <dbReference type="EMBL" id="SNT20238.1"/>
    </source>
</evidence>
<feature type="region of interest" description="Disordered" evidence="2">
    <location>
        <begin position="1"/>
        <end position="29"/>
    </location>
</feature>
<feature type="region of interest" description="Disordered" evidence="2">
    <location>
        <begin position="1355"/>
        <end position="1381"/>
    </location>
</feature>
<accession>A0A239KRD8</accession>
<dbReference type="OrthoDB" id="8527901at2"/>
<reference evidence="3 4" key="1">
    <citation type="submission" date="2017-06" db="EMBL/GenBank/DDBJ databases">
        <authorList>
            <person name="Kim H.J."/>
            <person name="Triplett B.A."/>
        </authorList>
    </citation>
    <scope>NUCLEOTIDE SEQUENCE [LARGE SCALE GENOMIC DNA]</scope>
    <source>
        <strain evidence="3 4">CGMCC 4.1858</strain>
    </source>
</reference>
<feature type="region of interest" description="Disordered" evidence="2">
    <location>
        <begin position="587"/>
        <end position="606"/>
    </location>
</feature>
<evidence type="ECO:0000256" key="1">
    <source>
        <dbReference type="SAM" id="Coils"/>
    </source>
</evidence>
<keyword evidence="1" id="KW-0175">Coiled coil</keyword>
<name>A0A239KRD8_9ACTN</name>
<feature type="region of interest" description="Disordered" evidence="2">
    <location>
        <begin position="808"/>
        <end position="833"/>
    </location>
</feature>
<dbReference type="RefSeq" id="WP_089226550.1">
    <property type="nucleotide sequence ID" value="NZ_FZOF01000016.1"/>
</dbReference>
<dbReference type="SUPFAM" id="SSF52540">
    <property type="entry name" value="P-loop containing nucleoside triphosphate hydrolases"/>
    <property type="match status" value="1"/>
</dbReference>
<dbReference type="NCBIfam" id="TIGR02680">
    <property type="entry name" value="TIGR02680 family protein"/>
    <property type="match status" value="1"/>
</dbReference>
<evidence type="ECO:0000313" key="4">
    <source>
        <dbReference type="Proteomes" id="UP000198280"/>
    </source>
</evidence>
<evidence type="ECO:0000256" key="2">
    <source>
        <dbReference type="SAM" id="MobiDB-lite"/>
    </source>
</evidence>
<dbReference type="EMBL" id="FZOF01000016">
    <property type="protein sequence ID" value="SNT20238.1"/>
    <property type="molecule type" value="Genomic_DNA"/>
</dbReference>
<keyword evidence="4" id="KW-1185">Reference proteome</keyword>
<protein>
    <submittedName>
        <fullName evidence="3">TIGR02680 family protein</fullName>
    </submittedName>
</protein>
<organism evidence="3 4">
    <name type="scientific">Actinacidiphila glaucinigra</name>
    <dbReference type="NCBI Taxonomy" id="235986"/>
    <lineage>
        <taxon>Bacteria</taxon>
        <taxon>Bacillati</taxon>
        <taxon>Actinomycetota</taxon>
        <taxon>Actinomycetes</taxon>
        <taxon>Kitasatosporales</taxon>
        <taxon>Streptomycetaceae</taxon>
        <taxon>Actinacidiphila</taxon>
    </lineage>
</organism>
<dbReference type="InterPro" id="IPR027417">
    <property type="entry name" value="P-loop_NTPase"/>
</dbReference>